<keyword evidence="3" id="KW-0722">Serine protease inhibitor</keyword>
<dbReference type="CDD" id="cd09917">
    <property type="entry name" value="F-box_SF"/>
    <property type="match status" value="1"/>
</dbReference>
<reference evidence="5" key="1">
    <citation type="journal article" date="2018" name="DNA Res.">
        <title>Multiple hybrid de novo genome assembly of finger millet, an orphan allotetraploid crop.</title>
        <authorList>
            <person name="Hatakeyama M."/>
            <person name="Aluri S."/>
            <person name="Balachadran M.T."/>
            <person name="Sivarajan S.R."/>
            <person name="Patrignani A."/>
            <person name="Gruter S."/>
            <person name="Poveda L."/>
            <person name="Shimizu-Inatsugi R."/>
            <person name="Baeten J."/>
            <person name="Francoijs K.J."/>
            <person name="Nataraja K.N."/>
            <person name="Reddy Y.A.N."/>
            <person name="Phadnis S."/>
            <person name="Ravikumar R.L."/>
            <person name="Schlapbach R."/>
            <person name="Sreeman S.M."/>
            <person name="Shimizu K.K."/>
        </authorList>
    </citation>
    <scope>NUCLEOTIDE SEQUENCE</scope>
</reference>
<evidence type="ECO:0000256" key="2">
    <source>
        <dbReference type="ARBA" id="ARBA00022690"/>
    </source>
</evidence>
<dbReference type="PANTHER" id="PTHR33091">
    <property type="entry name" value="PROTEIN, PUTATIVE, EXPRESSED-RELATED"/>
    <property type="match status" value="1"/>
</dbReference>
<dbReference type="InterPro" id="IPR036047">
    <property type="entry name" value="F-box-like_dom_sf"/>
</dbReference>
<proteinExistence type="inferred from homology"/>
<dbReference type="Gene3D" id="1.20.1280.50">
    <property type="match status" value="1"/>
</dbReference>
<organism evidence="5 6">
    <name type="scientific">Eleusine coracana subsp. coracana</name>
    <dbReference type="NCBI Taxonomy" id="191504"/>
    <lineage>
        <taxon>Eukaryota</taxon>
        <taxon>Viridiplantae</taxon>
        <taxon>Streptophyta</taxon>
        <taxon>Embryophyta</taxon>
        <taxon>Tracheophyta</taxon>
        <taxon>Spermatophyta</taxon>
        <taxon>Magnoliopsida</taxon>
        <taxon>Liliopsida</taxon>
        <taxon>Poales</taxon>
        <taxon>Poaceae</taxon>
        <taxon>PACMAD clade</taxon>
        <taxon>Chloridoideae</taxon>
        <taxon>Cynodonteae</taxon>
        <taxon>Eleusininae</taxon>
        <taxon>Eleusine</taxon>
    </lineage>
</organism>
<gene>
    <name evidence="5" type="primary">gb12594</name>
    <name evidence="5" type="ORF">PR202_gb12594</name>
</gene>
<dbReference type="Pfam" id="PF00646">
    <property type="entry name" value="F-box"/>
    <property type="match status" value="1"/>
</dbReference>
<dbReference type="SUPFAM" id="SSF54654">
    <property type="entry name" value="CI-2 family of serine protease inhibitors"/>
    <property type="match status" value="1"/>
</dbReference>
<dbReference type="GO" id="GO:0004867">
    <property type="term" value="F:serine-type endopeptidase inhibitor activity"/>
    <property type="evidence" value="ECO:0007669"/>
    <property type="project" value="UniProtKB-KW"/>
</dbReference>
<comment type="similarity">
    <text evidence="1">Belongs to the protease inhibitor I13 (potato type I serine protease inhibitor) family.</text>
</comment>
<dbReference type="SUPFAM" id="SSF81383">
    <property type="entry name" value="F-box domain"/>
    <property type="match status" value="1"/>
</dbReference>
<dbReference type="InterPro" id="IPR000864">
    <property type="entry name" value="Prot_inh_pot1"/>
</dbReference>
<dbReference type="GO" id="GO:0009611">
    <property type="term" value="P:response to wounding"/>
    <property type="evidence" value="ECO:0007669"/>
    <property type="project" value="InterPro"/>
</dbReference>
<keyword evidence="6" id="KW-1185">Reference proteome</keyword>
<dbReference type="PANTHER" id="PTHR33091:SF7">
    <property type="entry name" value="INHIBITOR I FAMILY PROTEIN"/>
    <property type="match status" value="1"/>
</dbReference>
<feature type="domain" description="F-box" evidence="4">
    <location>
        <begin position="10"/>
        <end position="56"/>
    </location>
</feature>
<dbReference type="SMART" id="SM00256">
    <property type="entry name" value="FBOX"/>
    <property type="match status" value="1"/>
</dbReference>
<evidence type="ECO:0000259" key="4">
    <source>
        <dbReference type="PROSITE" id="PS50181"/>
    </source>
</evidence>
<dbReference type="Pfam" id="PF00280">
    <property type="entry name" value="potato_inhibit"/>
    <property type="match status" value="1"/>
</dbReference>
<dbReference type="InterPro" id="IPR001810">
    <property type="entry name" value="F-box_dom"/>
</dbReference>
<dbReference type="InterPro" id="IPR036354">
    <property type="entry name" value="Prot_inh_pot1_sf"/>
</dbReference>
<dbReference type="AlphaFoldDB" id="A0AAV5EPS5"/>
<evidence type="ECO:0000256" key="3">
    <source>
        <dbReference type="ARBA" id="ARBA00022900"/>
    </source>
</evidence>
<protein>
    <recommendedName>
        <fullName evidence="4">F-box domain-containing protein</fullName>
    </recommendedName>
</protein>
<dbReference type="PROSITE" id="PS50181">
    <property type="entry name" value="FBOX"/>
    <property type="match status" value="1"/>
</dbReference>
<comment type="caution">
    <text evidence="5">The sequence shown here is derived from an EMBL/GenBank/DDBJ whole genome shotgun (WGS) entry which is preliminary data.</text>
</comment>
<name>A0AAV5EPS5_ELECO</name>
<dbReference type="PRINTS" id="PR00292">
    <property type="entry name" value="POTATOINHBTR"/>
</dbReference>
<accession>A0AAV5EPS5</accession>
<reference evidence="5" key="2">
    <citation type="submission" date="2021-12" db="EMBL/GenBank/DDBJ databases">
        <title>Resequencing data analysis of finger millet.</title>
        <authorList>
            <person name="Hatakeyama M."/>
            <person name="Aluri S."/>
            <person name="Balachadran M.T."/>
            <person name="Sivarajan S.R."/>
            <person name="Poveda L."/>
            <person name="Shimizu-Inatsugi R."/>
            <person name="Schlapbach R."/>
            <person name="Sreeman S.M."/>
            <person name="Shimizu K.K."/>
        </authorList>
    </citation>
    <scope>NUCLEOTIDE SEQUENCE</scope>
</reference>
<dbReference type="Gene3D" id="3.30.10.10">
    <property type="entry name" value="Trypsin Inhibitor V, subunit A"/>
    <property type="match status" value="1"/>
</dbReference>
<evidence type="ECO:0000313" key="5">
    <source>
        <dbReference type="EMBL" id="GJN24827.1"/>
    </source>
</evidence>
<keyword evidence="2" id="KW-0646">Protease inhibitor</keyword>
<evidence type="ECO:0000313" key="6">
    <source>
        <dbReference type="Proteomes" id="UP001054889"/>
    </source>
</evidence>
<dbReference type="EMBL" id="BQKI01000077">
    <property type="protein sequence ID" value="GJN24827.1"/>
    <property type="molecule type" value="Genomic_DNA"/>
</dbReference>
<sequence length="438" mass="48782">MPAAAVSDDKHALLMLPADIMHKILESFSARHLCRLRTVCRSWRTFFSDPAFIEDHDTHQKPLVVVGVTGGHQIKTLKFVILDLCTGNIVKRVPTCCSWGEDWSKVHVHHHIAVIAVDKRCLRLHRVDLESGAVSVVPNNLQVEHLQDSRSKASCATLVVGRASTGEHKALRVRGFMCSQFCHVLDLDGDGRHQQQWRETQAPNVPIMGNGTVVKGVAYFLVYPSSSLLLPVSGRRGFHGPDGIASFDLGTEQWSRTLIHGPLSISNDDETYNFTSSDMLQLSALNGCLVSHAPYHCDVMDLWFYEGRCPEDGRALWCWAYSIEREGINRMVPLWVLDKDGGLVMWDISGVLWMYDPTNNEFADGSKLVEMSGNGKTSWPELKGAPAQVAKRKILADRPDVQVVVLPEGSFVTMEFNPKRVRVFVDHANLVALVPNIG</sequence>
<evidence type="ECO:0000256" key="1">
    <source>
        <dbReference type="ARBA" id="ARBA00008210"/>
    </source>
</evidence>
<dbReference type="Proteomes" id="UP001054889">
    <property type="component" value="Unassembled WGS sequence"/>
</dbReference>